<dbReference type="OrthoDB" id="9800709at2"/>
<dbReference type="PANTHER" id="PTHR30432:SF1">
    <property type="entry name" value="DNA-BINDING TRANSCRIPTIONAL DUAL REGULATOR MODE"/>
    <property type="match status" value="1"/>
</dbReference>
<dbReference type="EMBL" id="QWGB01000005">
    <property type="protein sequence ID" value="RIJ24569.1"/>
    <property type="molecule type" value="Genomic_DNA"/>
</dbReference>
<dbReference type="Proteomes" id="UP000265431">
    <property type="component" value="Unassembled WGS sequence"/>
</dbReference>
<evidence type="ECO:0000313" key="2">
    <source>
        <dbReference type="EMBL" id="RIJ24569.1"/>
    </source>
</evidence>
<reference evidence="2 3" key="1">
    <citation type="submission" date="2018-08" db="EMBL/GenBank/DDBJ databases">
        <title>Henriciella mobilis sp. nov., isolated from seawater.</title>
        <authorList>
            <person name="Cheng H."/>
            <person name="Wu Y.-H."/>
            <person name="Xu X.-W."/>
            <person name="Guo L.-L."/>
        </authorList>
    </citation>
    <scope>NUCLEOTIDE SEQUENCE [LARGE SCALE GENOMIC DNA]</scope>
    <source>
        <strain evidence="2 3">CCUG66934</strain>
    </source>
</reference>
<dbReference type="InterPro" id="IPR036390">
    <property type="entry name" value="WH_DNA-bd_sf"/>
</dbReference>
<protein>
    <submittedName>
        <fullName evidence="2">LysR family transcriptional regulator</fullName>
    </submittedName>
</protein>
<sequence length="114" mass="11443">MSGKAKLSVRIDLPNGGRFGPGKATLMRAIAEHGSIRKAAAALAMSYPRALKLIDEMNGDFAAPLIASSHGGASGGGSELTPTGEGVLGLYAEITEAASTASSAAIGRLCSLQE</sequence>
<comment type="caution">
    <text evidence="2">The sequence shown here is derived from an EMBL/GenBank/DDBJ whole genome shotgun (WGS) entry which is preliminary data.</text>
</comment>
<dbReference type="RefSeq" id="WP_119379758.1">
    <property type="nucleotide sequence ID" value="NZ_QWGB01000005.1"/>
</dbReference>
<accession>A0A399R560</accession>
<dbReference type="AlphaFoldDB" id="A0A399R560"/>
<dbReference type="InterPro" id="IPR051815">
    <property type="entry name" value="Molybdate_resp_trans_reg"/>
</dbReference>
<dbReference type="PANTHER" id="PTHR30432">
    <property type="entry name" value="TRANSCRIPTIONAL REGULATOR MODE"/>
    <property type="match status" value="1"/>
</dbReference>
<proteinExistence type="predicted"/>
<name>A0A399R560_9PROT</name>
<organism evidence="2 3">
    <name type="scientific">Henriciella barbarensis</name>
    <dbReference type="NCBI Taxonomy" id="86342"/>
    <lineage>
        <taxon>Bacteria</taxon>
        <taxon>Pseudomonadati</taxon>
        <taxon>Pseudomonadota</taxon>
        <taxon>Alphaproteobacteria</taxon>
        <taxon>Hyphomonadales</taxon>
        <taxon>Hyphomonadaceae</taxon>
        <taxon>Henriciella</taxon>
    </lineage>
</organism>
<dbReference type="SUPFAM" id="SSF46785">
    <property type="entry name" value="Winged helix' DNA-binding domain"/>
    <property type="match status" value="1"/>
</dbReference>
<dbReference type="Pfam" id="PF00126">
    <property type="entry name" value="HTH_1"/>
    <property type="match status" value="1"/>
</dbReference>
<feature type="domain" description="HTH lysR-type" evidence="1">
    <location>
        <begin position="27"/>
        <end position="85"/>
    </location>
</feature>
<dbReference type="InterPro" id="IPR036388">
    <property type="entry name" value="WH-like_DNA-bd_sf"/>
</dbReference>
<gene>
    <name evidence="2" type="ORF">D1224_10170</name>
</gene>
<evidence type="ECO:0000313" key="3">
    <source>
        <dbReference type="Proteomes" id="UP000265431"/>
    </source>
</evidence>
<dbReference type="GO" id="GO:0003700">
    <property type="term" value="F:DNA-binding transcription factor activity"/>
    <property type="evidence" value="ECO:0007669"/>
    <property type="project" value="InterPro"/>
</dbReference>
<dbReference type="InterPro" id="IPR000847">
    <property type="entry name" value="LysR_HTH_N"/>
</dbReference>
<dbReference type="Gene3D" id="1.10.10.10">
    <property type="entry name" value="Winged helix-like DNA-binding domain superfamily/Winged helix DNA-binding domain"/>
    <property type="match status" value="1"/>
</dbReference>
<keyword evidence="3" id="KW-1185">Reference proteome</keyword>
<evidence type="ECO:0000259" key="1">
    <source>
        <dbReference type="Pfam" id="PF00126"/>
    </source>
</evidence>